<dbReference type="InterPro" id="IPR005094">
    <property type="entry name" value="Endonuclease_MobA/VirD2"/>
</dbReference>
<dbReference type="RefSeq" id="WP_404610247.1">
    <property type="nucleotide sequence ID" value="NZ_JBIYDN010000018.1"/>
</dbReference>
<evidence type="ECO:0000256" key="1">
    <source>
        <dbReference type="SAM" id="MobiDB-lite"/>
    </source>
</evidence>
<feature type="region of interest" description="Disordered" evidence="1">
    <location>
        <begin position="438"/>
        <end position="530"/>
    </location>
</feature>
<dbReference type="Pfam" id="PF03432">
    <property type="entry name" value="Relaxase"/>
    <property type="match status" value="1"/>
</dbReference>
<dbReference type="EMBL" id="JBIYDN010000018">
    <property type="protein sequence ID" value="MFK4445223.1"/>
    <property type="molecule type" value="Genomic_DNA"/>
</dbReference>
<sequence length="530" mass="61250">MIPFASQRGGGQDLATHLLNDYDNDMAEVVEVRGAVAHDLHGAFKEWEVQADTLTHCRKYLYSLSINPDPRQGPLTREQYMDYIRRTEDALGLGAQPRAVVFHVKYGREHCHVVWSRIDADQQRAIHLAFDRDKLMRVTRAFARDHRLDLPAGYDKSRGIGQISLYEQEQLRRTGLSKANHKQEVTDAWRQSDDARAFVQALAERGYMLATGKRPYVLVDLYGGMHALPKLIDDKTVRTKDIRAFLEKDFPCDGLPSVEEARQLASEHRRIIEQSVQESRHSDRLEQLKHSQMDRRAAVERERDTLKHKQRALRFSQEMRQRAERDRLRSDHRAHMDAIRQERRRNQPTGLAAFLGRISGFALLQKTLRRHHDKQEARTYIERRQQLGERQRSERSALDCQLAIQAKEIERRAAALEKIDRRELAALRRDIKREVHVRARDGDQVMPSLTRGSPKQPHGAIPDVLDAFSRASRESNSEVPDLMAAFERAARTDGDDGGEDGSGDSLDRSNSFEPTPPDRPRRRRNQDRER</sequence>
<proteinExistence type="predicted"/>
<accession>A0ABW8MNG1</accession>
<evidence type="ECO:0000313" key="4">
    <source>
        <dbReference type="Proteomes" id="UP001620514"/>
    </source>
</evidence>
<organism evidence="3 4">
    <name type="scientific">Caballeronia udeis</name>
    <dbReference type="NCBI Taxonomy" id="1232866"/>
    <lineage>
        <taxon>Bacteria</taxon>
        <taxon>Pseudomonadati</taxon>
        <taxon>Pseudomonadota</taxon>
        <taxon>Betaproteobacteria</taxon>
        <taxon>Burkholderiales</taxon>
        <taxon>Burkholderiaceae</taxon>
        <taxon>Caballeronia</taxon>
    </lineage>
</organism>
<feature type="compositionally biased region" description="Basic and acidic residues" evidence="1">
    <location>
        <begin position="317"/>
        <end position="345"/>
    </location>
</feature>
<evidence type="ECO:0000259" key="2">
    <source>
        <dbReference type="Pfam" id="PF03432"/>
    </source>
</evidence>
<feature type="compositionally biased region" description="Basic residues" evidence="1">
    <location>
        <begin position="520"/>
        <end position="530"/>
    </location>
</feature>
<dbReference type="Proteomes" id="UP001620514">
    <property type="component" value="Unassembled WGS sequence"/>
</dbReference>
<feature type="compositionally biased region" description="Basic and acidic residues" evidence="1">
    <location>
        <begin position="275"/>
        <end position="307"/>
    </location>
</feature>
<feature type="domain" description="MobA/VirD2-like nuclease" evidence="2">
    <location>
        <begin position="23"/>
        <end position="148"/>
    </location>
</feature>
<comment type="caution">
    <text evidence="3">The sequence shown here is derived from an EMBL/GenBank/DDBJ whole genome shotgun (WGS) entry which is preliminary data.</text>
</comment>
<evidence type="ECO:0000313" key="3">
    <source>
        <dbReference type="EMBL" id="MFK4445223.1"/>
    </source>
</evidence>
<name>A0ABW8MNG1_9BURK</name>
<reference evidence="3 4" key="1">
    <citation type="submission" date="2024-11" db="EMBL/GenBank/DDBJ databases">
        <title>Using genomics to understand microbial adaptation to soil warming.</title>
        <authorList>
            <person name="Deangelis K.M. PhD."/>
        </authorList>
    </citation>
    <scope>NUCLEOTIDE SEQUENCE [LARGE SCALE GENOMIC DNA]</scope>
    <source>
        <strain evidence="3 4">GAS97</strain>
    </source>
</reference>
<feature type="region of interest" description="Disordered" evidence="1">
    <location>
        <begin position="275"/>
        <end position="345"/>
    </location>
</feature>
<keyword evidence="4" id="KW-1185">Reference proteome</keyword>
<protein>
    <recommendedName>
        <fullName evidence="2">MobA/VirD2-like nuclease domain-containing protein</fullName>
    </recommendedName>
</protein>
<gene>
    <name evidence="3" type="ORF">ABH943_005245</name>
</gene>